<proteinExistence type="predicted"/>
<sequence length="57" mass="6004">MRIAKMLAADVALTKEIRGMRAQAVPLGVTVIASGEQSIAAHTIFGVAITGDNIIRR</sequence>
<dbReference type="EMBL" id="FZOD01000077">
    <property type="protein sequence ID" value="SNT60294.1"/>
    <property type="molecule type" value="Genomic_DNA"/>
</dbReference>
<dbReference type="Proteomes" id="UP000198282">
    <property type="component" value="Unassembled WGS sequence"/>
</dbReference>
<dbReference type="RefSeq" id="WP_179282515.1">
    <property type="nucleotide sequence ID" value="NZ_FZOD01000077.1"/>
</dbReference>
<organism evidence="1 2">
    <name type="scientific">Streptosporangium subroseum</name>
    <dbReference type="NCBI Taxonomy" id="106412"/>
    <lineage>
        <taxon>Bacteria</taxon>
        <taxon>Bacillati</taxon>
        <taxon>Actinomycetota</taxon>
        <taxon>Actinomycetes</taxon>
        <taxon>Streptosporangiales</taxon>
        <taxon>Streptosporangiaceae</taxon>
        <taxon>Streptosporangium</taxon>
    </lineage>
</organism>
<evidence type="ECO:0000313" key="2">
    <source>
        <dbReference type="Proteomes" id="UP000198282"/>
    </source>
</evidence>
<keyword evidence="2" id="KW-1185">Reference proteome</keyword>
<evidence type="ECO:0000313" key="1">
    <source>
        <dbReference type="EMBL" id="SNT60294.1"/>
    </source>
</evidence>
<name>A0A239P102_9ACTN</name>
<dbReference type="AlphaFoldDB" id="A0A239P102"/>
<reference evidence="1 2" key="1">
    <citation type="submission" date="2017-06" db="EMBL/GenBank/DDBJ databases">
        <authorList>
            <person name="Kim H.J."/>
            <person name="Triplett B.A."/>
        </authorList>
    </citation>
    <scope>NUCLEOTIDE SEQUENCE [LARGE SCALE GENOMIC DNA]</scope>
    <source>
        <strain evidence="1 2">CGMCC 4.2132</strain>
    </source>
</reference>
<gene>
    <name evidence="1" type="ORF">SAMN05216276_10779</name>
</gene>
<accession>A0A239P102</accession>
<protein>
    <submittedName>
        <fullName evidence="1">Uncharacterized protein</fullName>
    </submittedName>
</protein>